<dbReference type="Proteomes" id="UP000239388">
    <property type="component" value="Unassembled WGS sequence"/>
</dbReference>
<sequence length="151" mass="15505">MRSLIFAAALAALISTGCSSKLIPGGVEAKGIVLLDGEPLEGATVIFSPSGPGRSANGMTNAAGEFSLGTIEPADGVLPGEYQVAIIKSIVDEKRVTVDPLAVQEKTGQFPPSPPNINIVPRKYANPQKSGLTAAISEAGTSELKFEIATK</sequence>
<comment type="caution">
    <text evidence="1">The sequence shown here is derived from an EMBL/GenBank/DDBJ whole genome shotgun (WGS) entry which is preliminary data.</text>
</comment>
<name>A0A2S8F2C7_9BACT</name>
<evidence type="ECO:0000313" key="1">
    <source>
        <dbReference type="EMBL" id="PQO26326.1"/>
    </source>
</evidence>
<dbReference type="SUPFAM" id="SSF49478">
    <property type="entry name" value="Cna protein B-type domain"/>
    <property type="match status" value="1"/>
</dbReference>
<organism evidence="1 2">
    <name type="scientific">Blastopirellula marina</name>
    <dbReference type="NCBI Taxonomy" id="124"/>
    <lineage>
        <taxon>Bacteria</taxon>
        <taxon>Pseudomonadati</taxon>
        <taxon>Planctomycetota</taxon>
        <taxon>Planctomycetia</taxon>
        <taxon>Pirellulales</taxon>
        <taxon>Pirellulaceae</taxon>
        <taxon>Blastopirellula</taxon>
    </lineage>
</organism>
<dbReference type="AlphaFoldDB" id="A0A2S8F2C7"/>
<gene>
    <name evidence="1" type="ORF">C5Y98_31275</name>
</gene>
<reference evidence="1 2" key="1">
    <citation type="submission" date="2018-02" db="EMBL/GenBank/DDBJ databases">
        <title>Comparative genomes isolates from brazilian mangrove.</title>
        <authorList>
            <person name="Araujo J.E."/>
            <person name="Taketani R.G."/>
            <person name="Silva M.C.P."/>
            <person name="Loureco M.V."/>
            <person name="Andreote F.D."/>
        </authorList>
    </citation>
    <scope>NUCLEOTIDE SEQUENCE [LARGE SCALE GENOMIC DNA]</scope>
    <source>
        <strain evidence="1 2">NAP PRIS-MGV</strain>
    </source>
</reference>
<dbReference type="PROSITE" id="PS51257">
    <property type="entry name" value="PROKAR_LIPOPROTEIN"/>
    <property type="match status" value="1"/>
</dbReference>
<proteinExistence type="predicted"/>
<dbReference type="RefSeq" id="WP_105360251.1">
    <property type="nucleotide sequence ID" value="NZ_PUIB01000032.1"/>
</dbReference>
<protein>
    <recommendedName>
        <fullName evidence="3">Carboxypeptidase regulatory-like domain-containing protein</fullName>
    </recommendedName>
</protein>
<accession>A0A2S8F2C7</accession>
<evidence type="ECO:0000313" key="2">
    <source>
        <dbReference type="Proteomes" id="UP000239388"/>
    </source>
</evidence>
<dbReference type="OrthoDB" id="291697at2"/>
<evidence type="ECO:0008006" key="3">
    <source>
        <dbReference type="Google" id="ProtNLM"/>
    </source>
</evidence>
<dbReference type="EMBL" id="PUIB01000032">
    <property type="protein sequence ID" value="PQO26326.1"/>
    <property type="molecule type" value="Genomic_DNA"/>
</dbReference>